<keyword evidence="5" id="KW-0804">Transcription</keyword>
<evidence type="ECO:0000256" key="5">
    <source>
        <dbReference type="ARBA" id="ARBA00023163"/>
    </source>
</evidence>
<dbReference type="GO" id="GO:0031564">
    <property type="term" value="P:transcription antitermination"/>
    <property type="evidence" value="ECO:0007669"/>
    <property type="project" value="UniProtKB-KW"/>
</dbReference>
<dbReference type="AlphaFoldDB" id="A0A7C1B0M1"/>
<dbReference type="Pfam" id="PF01029">
    <property type="entry name" value="NusB"/>
    <property type="match status" value="1"/>
</dbReference>
<evidence type="ECO:0000256" key="3">
    <source>
        <dbReference type="ARBA" id="ARBA00022884"/>
    </source>
</evidence>
<keyword evidence="3" id="KW-0694">RNA-binding</keyword>
<keyword evidence="2" id="KW-0889">Transcription antitermination</keyword>
<sequence length="114" mass="13040">MEKKKLFAGRRGSRAAALQVLYQMDVRDLDADAALRLYGEVAGPVEVDRLFMEDLVHGVARHKKRLDSKIEEAAENWKISRMSIVDRNILRLATYEILYCDEIHPLVAIDEAVE</sequence>
<protein>
    <submittedName>
        <fullName evidence="7">Transcription antitermination factor NusB</fullName>
    </submittedName>
</protein>
<evidence type="ECO:0000259" key="6">
    <source>
        <dbReference type="Pfam" id="PF01029"/>
    </source>
</evidence>
<dbReference type="SUPFAM" id="SSF48013">
    <property type="entry name" value="NusB-like"/>
    <property type="match status" value="1"/>
</dbReference>
<name>A0A7C1B0M1_9BACT</name>
<proteinExistence type="inferred from homology"/>
<gene>
    <name evidence="7" type="primary">nusB</name>
    <name evidence="7" type="ORF">ENG14_00880</name>
</gene>
<dbReference type="InterPro" id="IPR011605">
    <property type="entry name" value="NusB_fam"/>
</dbReference>
<evidence type="ECO:0000256" key="2">
    <source>
        <dbReference type="ARBA" id="ARBA00022814"/>
    </source>
</evidence>
<dbReference type="InterPro" id="IPR035926">
    <property type="entry name" value="NusB-like_sf"/>
</dbReference>
<reference evidence="7" key="1">
    <citation type="journal article" date="2020" name="mSystems">
        <title>Genome- and Community-Level Interaction Insights into Carbon Utilization and Element Cycling Functions of Hydrothermarchaeota in Hydrothermal Sediment.</title>
        <authorList>
            <person name="Zhou Z."/>
            <person name="Liu Y."/>
            <person name="Xu W."/>
            <person name="Pan J."/>
            <person name="Luo Z.H."/>
            <person name="Li M."/>
        </authorList>
    </citation>
    <scope>NUCLEOTIDE SEQUENCE [LARGE SCALE GENOMIC DNA]</scope>
    <source>
        <strain evidence="7">HyVt-19</strain>
    </source>
</reference>
<accession>A0A7C1B0M1</accession>
<evidence type="ECO:0000256" key="4">
    <source>
        <dbReference type="ARBA" id="ARBA00023015"/>
    </source>
</evidence>
<feature type="non-terminal residue" evidence="7">
    <location>
        <position position="114"/>
    </location>
</feature>
<organism evidence="7">
    <name type="scientific">Thermodesulforhabdus norvegica</name>
    <dbReference type="NCBI Taxonomy" id="39841"/>
    <lineage>
        <taxon>Bacteria</taxon>
        <taxon>Pseudomonadati</taxon>
        <taxon>Thermodesulfobacteriota</taxon>
        <taxon>Syntrophobacteria</taxon>
        <taxon>Syntrophobacterales</taxon>
        <taxon>Thermodesulforhabdaceae</taxon>
        <taxon>Thermodesulforhabdus</taxon>
    </lineage>
</organism>
<dbReference type="EMBL" id="DQZW01000040">
    <property type="protein sequence ID" value="HDL89441.1"/>
    <property type="molecule type" value="Genomic_DNA"/>
</dbReference>
<dbReference type="GO" id="GO:0006353">
    <property type="term" value="P:DNA-templated transcription termination"/>
    <property type="evidence" value="ECO:0007669"/>
    <property type="project" value="InterPro"/>
</dbReference>
<keyword evidence="4" id="KW-0805">Transcription regulation</keyword>
<comment type="caution">
    <text evidence="7">The sequence shown here is derived from an EMBL/GenBank/DDBJ whole genome shotgun (WGS) entry which is preliminary data.</text>
</comment>
<dbReference type="InterPro" id="IPR006027">
    <property type="entry name" value="NusB_RsmB_TIM44"/>
</dbReference>
<evidence type="ECO:0000256" key="1">
    <source>
        <dbReference type="ARBA" id="ARBA00005952"/>
    </source>
</evidence>
<dbReference type="Proteomes" id="UP000886355">
    <property type="component" value="Unassembled WGS sequence"/>
</dbReference>
<dbReference type="GO" id="GO:0005829">
    <property type="term" value="C:cytosol"/>
    <property type="evidence" value="ECO:0007669"/>
    <property type="project" value="TreeGrafter"/>
</dbReference>
<evidence type="ECO:0000313" key="7">
    <source>
        <dbReference type="EMBL" id="HDL89441.1"/>
    </source>
</evidence>
<dbReference type="PANTHER" id="PTHR11078:SF3">
    <property type="entry name" value="ANTITERMINATION NUSB DOMAIN-CONTAINING PROTEIN"/>
    <property type="match status" value="1"/>
</dbReference>
<feature type="domain" description="NusB/RsmB/TIM44" evidence="6">
    <location>
        <begin position="13"/>
        <end position="114"/>
    </location>
</feature>
<dbReference type="Gene3D" id="1.10.940.10">
    <property type="entry name" value="NusB-like"/>
    <property type="match status" value="1"/>
</dbReference>
<dbReference type="NCBIfam" id="TIGR01951">
    <property type="entry name" value="nusB"/>
    <property type="match status" value="1"/>
</dbReference>
<dbReference type="GO" id="GO:0003723">
    <property type="term" value="F:RNA binding"/>
    <property type="evidence" value="ECO:0007669"/>
    <property type="project" value="UniProtKB-KW"/>
</dbReference>
<comment type="similarity">
    <text evidence="1">Belongs to the NusB family.</text>
</comment>
<dbReference type="PANTHER" id="PTHR11078">
    <property type="entry name" value="N UTILIZATION SUBSTANCE PROTEIN B-RELATED"/>
    <property type="match status" value="1"/>
</dbReference>